<evidence type="ECO:0000256" key="4">
    <source>
        <dbReference type="ARBA" id="ARBA00022763"/>
    </source>
</evidence>
<dbReference type="PANTHER" id="PTHR13763:SF9">
    <property type="entry name" value="BRCA1-ASSOCIATED RING DOMAIN PROTEIN 1"/>
    <property type="match status" value="1"/>
</dbReference>
<dbReference type="InterPro" id="IPR031099">
    <property type="entry name" value="BRCA1-associated"/>
</dbReference>
<evidence type="ECO:0000256" key="3">
    <source>
        <dbReference type="ARBA" id="ARBA00022737"/>
    </source>
</evidence>
<gene>
    <name evidence="10" type="ORF">OSB04_016289</name>
</gene>
<dbReference type="EMBL" id="JARYMX010000004">
    <property type="protein sequence ID" value="KAJ9552244.1"/>
    <property type="molecule type" value="Genomic_DNA"/>
</dbReference>
<keyword evidence="6" id="KW-0862">Zinc</keyword>
<keyword evidence="2" id="KW-0479">Metal-binding</keyword>
<proteinExistence type="predicted"/>
<dbReference type="GO" id="GO:0005634">
    <property type="term" value="C:nucleus"/>
    <property type="evidence" value="ECO:0007669"/>
    <property type="project" value="UniProtKB-SubCell"/>
</dbReference>
<evidence type="ECO:0000256" key="2">
    <source>
        <dbReference type="ARBA" id="ARBA00022723"/>
    </source>
</evidence>
<dbReference type="GO" id="GO:0004842">
    <property type="term" value="F:ubiquitin-protein transferase activity"/>
    <property type="evidence" value="ECO:0007669"/>
    <property type="project" value="TreeGrafter"/>
</dbReference>
<keyword evidence="3" id="KW-0677">Repeat</keyword>
<dbReference type="AlphaFoldDB" id="A0AA38WJJ9"/>
<evidence type="ECO:0000259" key="9">
    <source>
        <dbReference type="PROSITE" id="PS50172"/>
    </source>
</evidence>
<dbReference type="GO" id="GO:0000724">
    <property type="term" value="P:double-strand break repair via homologous recombination"/>
    <property type="evidence" value="ECO:0007669"/>
    <property type="project" value="TreeGrafter"/>
</dbReference>
<evidence type="ECO:0000256" key="6">
    <source>
        <dbReference type="ARBA" id="ARBA00022833"/>
    </source>
</evidence>
<evidence type="ECO:0000256" key="7">
    <source>
        <dbReference type="ARBA" id="ARBA00023204"/>
    </source>
</evidence>
<keyword evidence="11" id="KW-1185">Reference proteome</keyword>
<dbReference type="Pfam" id="PF00533">
    <property type="entry name" value="BRCT"/>
    <property type="match status" value="1"/>
</dbReference>
<organism evidence="10 11">
    <name type="scientific">Centaurea solstitialis</name>
    <name type="common">yellow star-thistle</name>
    <dbReference type="NCBI Taxonomy" id="347529"/>
    <lineage>
        <taxon>Eukaryota</taxon>
        <taxon>Viridiplantae</taxon>
        <taxon>Streptophyta</taxon>
        <taxon>Embryophyta</taxon>
        <taxon>Tracheophyta</taxon>
        <taxon>Spermatophyta</taxon>
        <taxon>Magnoliopsida</taxon>
        <taxon>eudicotyledons</taxon>
        <taxon>Gunneridae</taxon>
        <taxon>Pentapetalae</taxon>
        <taxon>asterids</taxon>
        <taxon>campanulids</taxon>
        <taxon>Asterales</taxon>
        <taxon>Asteraceae</taxon>
        <taxon>Carduoideae</taxon>
        <taxon>Cardueae</taxon>
        <taxon>Centaureinae</taxon>
        <taxon>Centaurea</taxon>
    </lineage>
</organism>
<keyword evidence="5" id="KW-0863">Zinc-finger</keyword>
<evidence type="ECO:0000313" key="11">
    <source>
        <dbReference type="Proteomes" id="UP001172457"/>
    </source>
</evidence>
<feature type="domain" description="BRCT" evidence="9">
    <location>
        <begin position="70"/>
        <end position="123"/>
    </location>
</feature>
<name>A0AA38WJJ9_9ASTR</name>
<keyword evidence="7" id="KW-0234">DNA repair</keyword>
<reference evidence="10" key="1">
    <citation type="submission" date="2023-03" db="EMBL/GenBank/DDBJ databases">
        <title>Chromosome-scale reference genome and RAD-based genetic map of yellow starthistle (Centaurea solstitialis) reveal putative structural variation and QTLs associated with invader traits.</title>
        <authorList>
            <person name="Reatini B."/>
            <person name="Cang F.A."/>
            <person name="Jiang Q."/>
            <person name="Mckibben M.T.W."/>
            <person name="Barker M.S."/>
            <person name="Rieseberg L.H."/>
            <person name="Dlugosch K.M."/>
        </authorList>
    </citation>
    <scope>NUCLEOTIDE SEQUENCE</scope>
    <source>
        <strain evidence="10">CAN-66</strain>
        <tissue evidence="10">Leaf</tissue>
    </source>
</reference>
<dbReference type="PANTHER" id="PTHR13763">
    <property type="entry name" value="BREAST CANCER TYPE 1 SUSCEPTIBILITY PROTEIN BRCA1"/>
    <property type="match status" value="1"/>
</dbReference>
<keyword evidence="8" id="KW-0539">Nucleus</keyword>
<dbReference type="Gene3D" id="3.40.50.10190">
    <property type="entry name" value="BRCT domain"/>
    <property type="match status" value="1"/>
</dbReference>
<dbReference type="Proteomes" id="UP001172457">
    <property type="component" value="Chromosome 4"/>
</dbReference>
<protein>
    <recommendedName>
        <fullName evidence="9">BRCT domain-containing protein</fullName>
    </recommendedName>
</protein>
<comment type="subcellular location">
    <subcellularLocation>
        <location evidence="1">Nucleus</location>
    </subcellularLocation>
</comment>
<evidence type="ECO:0000256" key="5">
    <source>
        <dbReference type="ARBA" id="ARBA00022771"/>
    </source>
</evidence>
<comment type="caution">
    <text evidence="10">The sequence shown here is derived from an EMBL/GenBank/DDBJ whole genome shotgun (WGS) entry which is preliminary data.</text>
</comment>
<sequence length="160" mass="17667">MISCLHNPIGSQNHRTHKDDFLFLCPKHASHKFPREQKSKAGKHDTIESVLRLSLQAVVGQWCPNTGDLNVTHVVAAVDSKGACTRTLKVLMAILNGKWIVTVEWVKACVKAGRVVDEEPYEVQLDTHGCSGGPKAGRLRILNNNMTWAEMRNGSTSVNL</sequence>
<evidence type="ECO:0000256" key="1">
    <source>
        <dbReference type="ARBA" id="ARBA00004123"/>
    </source>
</evidence>
<dbReference type="FunFam" id="3.40.50.10190:FF:000006">
    <property type="entry name" value="Breast cancer type 1 susceptibility protein homolog"/>
    <property type="match status" value="1"/>
</dbReference>
<dbReference type="InterPro" id="IPR001357">
    <property type="entry name" value="BRCT_dom"/>
</dbReference>
<dbReference type="SUPFAM" id="SSF52113">
    <property type="entry name" value="BRCT domain"/>
    <property type="match status" value="1"/>
</dbReference>
<dbReference type="GO" id="GO:0008270">
    <property type="term" value="F:zinc ion binding"/>
    <property type="evidence" value="ECO:0007669"/>
    <property type="project" value="UniProtKB-KW"/>
</dbReference>
<keyword evidence="4" id="KW-0227">DNA damage</keyword>
<evidence type="ECO:0000313" key="10">
    <source>
        <dbReference type="EMBL" id="KAJ9552244.1"/>
    </source>
</evidence>
<dbReference type="PROSITE" id="PS50172">
    <property type="entry name" value="BRCT"/>
    <property type="match status" value="1"/>
</dbReference>
<accession>A0AA38WJJ9</accession>
<dbReference type="InterPro" id="IPR036420">
    <property type="entry name" value="BRCT_dom_sf"/>
</dbReference>
<dbReference type="GO" id="GO:0045944">
    <property type="term" value="P:positive regulation of transcription by RNA polymerase II"/>
    <property type="evidence" value="ECO:0007669"/>
    <property type="project" value="TreeGrafter"/>
</dbReference>
<evidence type="ECO:0000256" key="8">
    <source>
        <dbReference type="ARBA" id="ARBA00023242"/>
    </source>
</evidence>